<comment type="caution">
    <text evidence="8">The sequence shown here is derived from an EMBL/GenBank/DDBJ whole genome shotgun (WGS) entry which is preliminary data.</text>
</comment>
<gene>
    <name evidence="8" type="ORF">QBC47DRAFT_362979</name>
</gene>
<evidence type="ECO:0000256" key="2">
    <source>
        <dbReference type="ARBA" id="ARBA00022692"/>
    </source>
</evidence>
<keyword evidence="5" id="KW-0479">Metal-binding</keyword>
<feature type="transmembrane region" description="Helical" evidence="7">
    <location>
        <begin position="125"/>
        <end position="144"/>
    </location>
</feature>
<dbReference type="PANTHER" id="PTHR20855">
    <property type="entry name" value="ADIPOR/PROGESTIN RECEPTOR-RELATED"/>
    <property type="match status" value="1"/>
</dbReference>
<dbReference type="GO" id="GO:0046872">
    <property type="term" value="F:metal ion binding"/>
    <property type="evidence" value="ECO:0007669"/>
    <property type="project" value="UniProtKB-KW"/>
</dbReference>
<dbReference type="GO" id="GO:0016020">
    <property type="term" value="C:membrane"/>
    <property type="evidence" value="ECO:0007669"/>
    <property type="project" value="UniProtKB-SubCell"/>
</dbReference>
<keyword evidence="3 7" id="KW-1133">Transmembrane helix</keyword>
<organism evidence="8 9">
    <name type="scientific">Echria macrotheca</name>
    <dbReference type="NCBI Taxonomy" id="438768"/>
    <lineage>
        <taxon>Eukaryota</taxon>
        <taxon>Fungi</taxon>
        <taxon>Dikarya</taxon>
        <taxon>Ascomycota</taxon>
        <taxon>Pezizomycotina</taxon>
        <taxon>Sordariomycetes</taxon>
        <taxon>Sordariomycetidae</taxon>
        <taxon>Sordariales</taxon>
        <taxon>Schizotheciaceae</taxon>
        <taxon>Echria</taxon>
    </lineage>
</organism>
<keyword evidence="4 7" id="KW-0472">Membrane</keyword>
<evidence type="ECO:0000256" key="6">
    <source>
        <dbReference type="SAM" id="MobiDB-lite"/>
    </source>
</evidence>
<proteinExistence type="predicted"/>
<protein>
    <submittedName>
        <fullName evidence="8">Hemolysin-III related-domain-containing protein</fullName>
    </submittedName>
</protein>
<evidence type="ECO:0000256" key="4">
    <source>
        <dbReference type="ARBA" id="ARBA00023136"/>
    </source>
</evidence>
<evidence type="ECO:0000256" key="3">
    <source>
        <dbReference type="ARBA" id="ARBA00022989"/>
    </source>
</evidence>
<dbReference type="GO" id="GO:0006882">
    <property type="term" value="P:intracellular zinc ion homeostasis"/>
    <property type="evidence" value="ECO:0007669"/>
    <property type="project" value="TreeGrafter"/>
</dbReference>
<dbReference type="AlphaFoldDB" id="A0AAJ0B7K4"/>
<feature type="transmembrane region" description="Helical" evidence="7">
    <location>
        <begin position="221"/>
        <end position="242"/>
    </location>
</feature>
<evidence type="ECO:0000256" key="5">
    <source>
        <dbReference type="PIRSR" id="PIRSR604254-1"/>
    </source>
</evidence>
<dbReference type="Pfam" id="PF03006">
    <property type="entry name" value="HlyIII"/>
    <property type="match status" value="1"/>
</dbReference>
<keyword evidence="5" id="KW-0862">Zinc</keyword>
<feature type="binding site" evidence="5">
    <location>
        <position position="296"/>
    </location>
    <ligand>
        <name>Zn(2+)</name>
        <dbReference type="ChEBI" id="CHEBI:29105"/>
    </ligand>
</feature>
<dbReference type="GO" id="GO:0038023">
    <property type="term" value="F:signaling receptor activity"/>
    <property type="evidence" value="ECO:0007669"/>
    <property type="project" value="TreeGrafter"/>
</dbReference>
<evidence type="ECO:0000313" key="9">
    <source>
        <dbReference type="Proteomes" id="UP001239445"/>
    </source>
</evidence>
<feature type="compositionally biased region" description="Basic and acidic residues" evidence="6">
    <location>
        <begin position="28"/>
        <end position="37"/>
    </location>
</feature>
<keyword evidence="2 7" id="KW-0812">Transmembrane</keyword>
<feature type="transmembrane region" description="Helical" evidence="7">
    <location>
        <begin position="91"/>
        <end position="113"/>
    </location>
</feature>
<reference evidence="8" key="1">
    <citation type="submission" date="2023-06" db="EMBL/GenBank/DDBJ databases">
        <title>Genome-scale phylogeny and comparative genomics of the fungal order Sordariales.</title>
        <authorList>
            <consortium name="Lawrence Berkeley National Laboratory"/>
            <person name="Hensen N."/>
            <person name="Bonometti L."/>
            <person name="Westerberg I."/>
            <person name="Brannstrom I.O."/>
            <person name="Guillou S."/>
            <person name="Cros-Aarteil S."/>
            <person name="Calhoun S."/>
            <person name="Haridas S."/>
            <person name="Kuo A."/>
            <person name="Mondo S."/>
            <person name="Pangilinan J."/>
            <person name="Riley R."/>
            <person name="Labutti K."/>
            <person name="Andreopoulos B."/>
            <person name="Lipzen A."/>
            <person name="Chen C."/>
            <person name="Yanf M."/>
            <person name="Daum C."/>
            <person name="Ng V."/>
            <person name="Clum A."/>
            <person name="Steindorff A."/>
            <person name="Ohm R."/>
            <person name="Martin F."/>
            <person name="Silar P."/>
            <person name="Natvig D."/>
            <person name="Lalanne C."/>
            <person name="Gautier V."/>
            <person name="Ament-Velasquez S.L."/>
            <person name="Kruys A."/>
            <person name="Hutchinson M.I."/>
            <person name="Powell A.J."/>
            <person name="Barry K."/>
            <person name="Miller A.N."/>
            <person name="Grigoriev I.V."/>
            <person name="Debuchy R."/>
            <person name="Gladieux P."/>
            <person name="Thoren M.H."/>
            <person name="Johannesson H."/>
        </authorList>
    </citation>
    <scope>NUCLEOTIDE SEQUENCE</scope>
    <source>
        <strain evidence="8">PSN4</strain>
    </source>
</reference>
<dbReference type="EMBL" id="MU839838">
    <property type="protein sequence ID" value="KAK1753155.1"/>
    <property type="molecule type" value="Genomic_DNA"/>
</dbReference>
<dbReference type="Proteomes" id="UP001239445">
    <property type="component" value="Unassembled WGS sequence"/>
</dbReference>
<comment type="subcellular location">
    <subcellularLocation>
        <location evidence="1">Membrane</location>
        <topology evidence="1">Multi-pass membrane protein</topology>
    </subcellularLocation>
</comment>
<sequence length="327" mass="36175">MADFELMPNSEVWVRTPTAASALGLRSRRAEGPDPGKDGATTTAGQAEAVVEAAVQLLLWRDLPKWQHPVSASIRDCLHSLAYLHNETVNIFSHIFGALLFFVLPIYIFNATIPPRYDLASAADILVVSLYFLGVAICFTLSVIFHTLSSHSPQIYTLGLHLDFQGVIILMWSANIPLIFYSFPCIPSLRYTYFALITILALACSAFTFSPRFRDPHLRPLRAVTFGSLALSTFVPVVHGILRYGYETQSERVGLRWVVATLGFNTLGAVAYAFKFPEKWYPRTFDMFGASHQIMHVAIVVAGVMYGLGVVAEFDYACGHRGECLAG</sequence>
<evidence type="ECO:0000256" key="1">
    <source>
        <dbReference type="ARBA" id="ARBA00004141"/>
    </source>
</evidence>
<keyword evidence="9" id="KW-1185">Reference proteome</keyword>
<feature type="transmembrane region" description="Helical" evidence="7">
    <location>
        <begin position="191"/>
        <end position="209"/>
    </location>
</feature>
<feature type="binding site" evidence="5">
    <location>
        <position position="292"/>
    </location>
    <ligand>
        <name>Zn(2+)</name>
        <dbReference type="ChEBI" id="CHEBI:29105"/>
    </ligand>
</feature>
<feature type="transmembrane region" description="Helical" evidence="7">
    <location>
        <begin position="164"/>
        <end position="184"/>
    </location>
</feature>
<feature type="region of interest" description="Disordered" evidence="6">
    <location>
        <begin position="24"/>
        <end position="43"/>
    </location>
</feature>
<dbReference type="InterPro" id="IPR004254">
    <property type="entry name" value="AdipoR/HlyIII-related"/>
</dbReference>
<feature type="binding site" evidence="5">
    <location>
        <position position="146"/>
    </location>
    <ligand>
        <name>Zn(2+)</name>
        <dbReference type="ChEBI" id="CHEBI:29105"/>
    </ligand>
</feature>
<evidence type="ECO:0000313" key="8">
    <source>
        <dbReference type="EMBL" id="KAK1753155.1"/>
    </source>
</evidence>
<accession>A0AAJ0B7K4</accession>
<name>A0AAJ0B7K4_9PEZI</name>
<feature type="transmembrane region" description="Helical" evidence="7">
    <location>
        <begin position="254"/>
        <end position="274"/>
    </location>
</feature>
<feature type="transmembrane region" description="Helical" evidence="7">
    <location>
        <begin position="294"/>
        <end position="312"/>
    </location>
</feature>
<dbReference type="PANTHER" id="PTHR20855:SF130">
    <property type="entry name" value="HAEMOLYSIN-III FAMILY PROTEIN"/>
    <property type="match status" value="1"/>
</dbReference>
<evidence type="ECO:0000256" key="7">
    <source>
        <dbReference type="SAM" id="Phobius"/>
    </source>
</evidence>